<evidence type="ECO:0000256" key="3">
    <source>
        <dbReference type="ARBA" id="ARBA00022679"/>
    </source>
</evidence>
<keyword evidence="7" id="KW-1185">Reference proteome</keyword>
<dbReference type="GO" id="GO:0008757">
    <property type="term" value="F:S-adenosylmethionine-dependent methyltransferase activity"/>
    <property type="evidence" value="ECO:0007669"/>
    <property type="project" value="InterPro"/>
</dbReference>
<name>A0A0B6RT31_BURPL</name>
<sequence length="222" mass="24301">MRHDETGHGQHGPDAAPARAAGQPDLLDALDAASPRYWDDHFERRHTPWDQGGAPPAFQAFAARQPRPLEVLIPGCGSAHEALWLAERGWRVRAIDFSAAAAAAAQARLGAHRACAEQADFFGYQPPFAPGWIYERAFLCALPRARQRDYAARMAELLAPGALLAGFFLIGATPSGPPFGFVHDALLALLGPHFELLEEYGVAGSIPAFAGKERWMTWRRRR</sequence>
<dbReference type="PANTHER" id="PTHR32183:SF6">
    <property type="entry name" value="CYSTEINE SULFINATE DESULFINASE_CYSTEINE DESULFURASE AND RELATED ENZYMES"/>
    <property type="match status" value="1"/>
</dbReference>
<dbReference type="InterPro" id="IPR008854">
    <property type="entry name" value="TPMT"/>
</dbReference>
<keyword evidence="1" id="KW-0597">Phosphoprotein</keyword>
<reference evidence="7" key="1">
    <citation type="submission" date="2011-03" db="EMBL/GenBank/DDBJ databases">
        <authorList>
            <person name="Voget S."/>
            <person name="Streit W.R."/>
            <person name="Jaeger K.E."/>
            <person name="Daniel R."/>
        </authorList>
    </citation>
    <scope>NUCLEOTIDE SEQUENCE [LARGE SCALE GENOMIC DNA]</scope>
    <source>
        <strain evidence="7">PG1</strain>
    </source>
</reference>
<keyword evidence="4" id="KW-0949">S-adenosyl-L-methionine</keyword>
<proteinExistence type="predicted"/>
<protein>
    <submittedName>
        <fullName evidence="6">Putative thiopurine S-methyltransferase family protein</fullName>
    </submittedName>
</protein>
<evidence type="ECO:0000313" key="7">
    <source>
        <dbReference type="Proteomes" id="UP000031838"/>
    </source>
</evidence>
<dbReference type="PANTHER" id="PTHR32183">
    <property type="match status" value="1"/>
</dbReference>
<dbReference type="SUPFAM" id="SSF53335">
    <property type="entry name" value="S-adenosyl-L-methionine-dependent methyltransferases"/>
    <property type="match status" value="1"/>
</dbReference>
<evidence type="ECO:0000256" key="5">
    <source>
        <dbReference type="SAM" id="MobiDB-lite"/>
    </source>
</evidence>
<dbReference type="Pfam" id="PF05724">
    <property type="entry name" value="TPMT"/>
    <property type="match status" value="1"/>
</dbReference>
<feature type="region of interest" description="Disordered" evidence="5">
    <location>
        <begin position="1"/>
        <end position="20"/>
    </location>
</feature>
<dbReference type="GO" id="GO:0032259">
    <property type="term" value="P:methylation"/>
    <property type="evidence" value="ECO:0007669"/>
    <property type="project" value="UniProtKB-KW"/>
</dbReference>
<dbReference type="KEGG" id="bgp:BGL_2c03960"/>
<organism evidence="6 7">
    <name type="scientific">Burkholderia plantarii</name>
    <dbReference type="NCBI Taxonomy" id="41899"/>
    <lineage>
        <taxon>Bacteria</taxon>
        <taxon>Pseudomonadati</taxon>
        <taxon>Pseudomonadota</taxon>
        <taxon>Betaproteobacteria</taxon>
        <taxon>Burkholderiales</taxon>
        <taxon>Burkholderiaceae</taxon>
        <taxon>Burkholderia</taxon>
    </lineage>
</organism>
<dbReference type="Gene3D" id="3.40.50.150">
    <property type="entry name" value="Vaccinia Virus protein VP39"/>
    <property type="match status" value="1"/>
</dbReference>
<dbReference type="PROSITE" id="PS51585">
    <property type="entry name" value="SAM_MT_TPMT"/>
    <property type="match status" value="1"/>
</dbReference>
<keyword evidence="2 6" id="KW-0489">Methyltransferase</keyword>
<evidence type="ECO:0000256" key="2">
    <source>
        <dbReference type="ARBA" id="ARBA00022603"/>
    </source>
</evidence>
<evidence type="ECO:0000256" key="1">
    <source>
        <dbReference type="ARBA" id="ARBA00022553"/>
    </source>
</evidence>
<reference evidence="6 7" key="2">
    <citation type="journal article" date="2016" name="Appl. Microbiol. Biotechnol.">
        <title>Mutations improving production and secretion of extracellular lipase by Burkholderia glumae PG1.</title>
        <authorList>
            <person name="Knapp A."/>
            <person name="Voget S."/>
            <person name="Gao R."/>
            <person name="Zaburannyi N."/>
            <person name="Krysciak D."/>
            <person name="Breuer M."/>
            <person name="Hauer B."/>
            <person name="Streit W.R."/>
            <person name="Muller R."/>
            <person name="Daniel R."/>
            <person name="Jaeger K.E."/>
        </authorList>
    </citation>
    <scope>NUCLEOTIDE SEQUENCE [LARGE SCALE GENOMIC DNA]</scope>
    <source>
        <strain evidence="6 7">PG1</strain>
    </source>
</reference>
<dbReference type="HOGENOM" id="CLU_056435_1_2_4"/>
<accession>A0A0B6RT31</accession>
<keyword evidence="3 6" id="KW-0808">Transferase</keyword>
<evidence type="ECO:0000256" key="4">
    <source>
        <dbReference type="ARBA" id="ARBA00022691"/>
    </source>
</evidence>
<gene>
    <name evidence="6" type="ORF">BGL_2c03960</name>
</gene>
<dbReference type="AlphaFoldDB" id="A0A0B6RT31"/>
<evidence type="ECO:0000313" key="6">
    <source>
        <dbReference type="EMBL" id="AJK48487.1"/>
    </source>
</evidence>
<dbReference type="Proteomes" id="UP000031838">
    <property type="component" value="Chromosome 2"/>
</dbReference>
<dbReference type="EMBL" id="CP002581">
    <property type="protein sequence ID" value="AJK48487.1"/>
    <property type="molecule type" value="Genomic_DNA"/>
</dbReference>
<dbReference type="InterPro" id="IPR029063">
    <property type="entry name" value="SAM-dependent_MTases_sf"/>
</dbReference>